<dbReference type="InterPro" id="IPR050508">
    <property type="entry name" value="Methyltransf_Superfamily"/>
</dbReference>
<dbReference type="PANTHER" id="PTHR42912:SF95">
    <property type="entry name" value="METHYLTRANSFERASE TYPE 11 DOMAIN-CONTAINING PROTEIN"/>
    <property type="match status" value="1"/>
</dbReference>
<dbReference type="EMBL" id="CP004350">
    <property type="protein sequence ID" value="AHI20943.1"/>
    <property type="molecule type" value="Genomic_DNA"/>
</dbReference>
<dbReference type="Pfam" id="PF13649">
    <property type="entry name" value="Methyltransf_25"/>
    <property type="match status" value="1"/>
</dbReference>
<evidence type="ECO:0000313" key="3">
    <source>
        <dbReference type="Proteomes" id="UP000019226"/>
    </source>
</evidence>
<dbReference type="SUPFAM" id="SSF53335">
    <property type="entry name" value="S-adenosyl-L-methionine-dependent methyltransferases"/>
    <property type="match status" value="1"/>
</dbReference>
<keyword evidence="2" id="KW-0808">Transferase</keyword>
<gene>
    <name evidence="2" type="ORF">CCASEI_11965</name>
</gene>
<dbReference type="Proteomes" id="UP000019226">
    <property type="component" value="Chromosome"/>
</dbReference>
<keyword evidence="2" id="KW-0489">Methyltransferase</keyword>
<evidence type="ECO:0000313" key="2">
    <source>
        <dbReference type="EMBL" id="AHI20943.1"/>
    </source>
</evidence>
<dbReference type="GO" id="GO:0008168">
    <property type="term" value="F:methyltransferase activity"/>
    <property type="evidence" value="ECO:0007669"/>
    <property type="project" value="UniProtKB-KW"/>
</dbReference>
<keyword evidence="3" id="KW-1185">Reference proteome</keyword>
<organism evidence="2 3">
    <name type="scientific">Corynebacterium casei LMG S-19264</name>
    <dbReference type="NCBI Taxonomy" id="1285583"/>
    <lineage>
        <taxon>Bacteria</taxon>
        <taxon>Bacillati</taxon>
        <taxon>Actinomycetota</taxon>
        <taxon>Actinomycetes</taxon>
        <taxon>Mycobacteriales</taxon>
        <taxon>Corynebacteriaceae</taxon>
        <taxon>Corynebacterium</taxon>
    </lineage>
</organism>
<dbReference type="InterPro" id="IPR029063">
    <property type="entry name" value="SAM-dependent_MTases_sf"/>
</dbReference>
<dbReference type="PANTHER" id="PTHR42912">
    <property type="entry name" value="METHYLTRANSFERASE"/>
    <property type="match status" value="1"/>
</dbReference>
<accession>A0ABM5PSE5</accession>
<protein>
    <submittedName>
        <fullName evidence="2">Methyltransferase</fullName>
    </submittedName>
</protein>
<proteinExistence type="predicted"/>
<dbReference type="CDD" id="cd02440">
    <property type="entry name" value="AdoMet_MTases"/>
    <property type="match status" value="1"/>
</dbReference>
<evidence type="ECO:0000259" key="1">
    <source>
        <dbReference type="Pfam" id="PF13649"/>
    </source>
</evidence>
<feature type="domain" description="Methyltransferase" evidence="1">
    <location>
        <begin position="60"/>
        <end position="152"/>
    </location>
</feature>
<dbReference type="Gene3D" id="3.40.50.150">
    <property type="entry name" value="Vaccinia Virus protein VP39"/>
    <property type="match status" value="1"/>
</dbReference>
<sequence length="271" mass="29193">MAFIVAEDIMTEQLPGTSRADEDMQGHWLLVKLGKRVLRPGGRELTERLLCLAGVPNVDVVELAPGLGRTAASILELGPASYTGVDSDPDAVAAVRRVVGSAAQLVEADAAETGLGGESADLVIGEALLTMQGEKTKNAIVAEAARILRPGGRYAIHELGLVPEDLSKDIKTEIRKGLARAIKVNARPLTLTEWTEVLEANGFQVIKVSTAPMALLQPRRIIADEGLVGALRFVKNLLLNPDARKRVVQMRRTFNTYRDHLNAVAIVATRK</sequence>
<dbReference type="InterPro" id="IPR041698">
    <property type="entry name" value="Methyltransf_25"/>
</dbReference>
<name>A0ABM5PSE5_9CORY</name>
<dbReference type="GO" id="GO:0032259">
    <property type="term" value="P:methylation"/>
    <property type="evidence" value="ECO:0007669"/>
    <property type="project" value="UniProtKB-KW"/>
</dbReference>
<reference evidence="3" key="1">
    <citation type="submission" date="2013-02" db="EMBL/GenBank/DDBJ databases">
        <title>The complete genome sequence of Corynebacterium casei LMG S-19264 (=DSM 44701).</title>
        <authorList>
            <person name="Ruckert C."/>
            <person name="Albersmeier A."/>
            <person name="Kalinowski J."/>
        </authorList>
    </citation>
    <scope>NUCLEOTIDE SEQUENCE [LARGE SCALE GENOMIC DNA]</scope>
    <source>
        <strain evidence="3">LMG S-19264</strain>
    </source>
</reference>